<evidence type="ECO:0000256" key="3">
    <source>
        <dbReference type="ARBA" id="ARBA00022475"/>
    </source>
</evidence>
<keyword evidence="10" id="KW-1185">Reference proteome</keyword>
<dbReference type="RefSeq" id="WP_146820025.1">
    <property type="nucleotide sequence ID" value="NZ_BJYK01000012.1"/>
</dbReference>
<reference evidence="9 10" key="1">
    <citation type="submission" date="2019-07" db="EMBL/GenBank/DDBJ databases">
        <title>Whole genome shotgun sequence of Actinotalea fermentans NBRC 105374.</title>
        <authorList>
            <person name="Hosoyama A."/>
            <person name="Uohara A."/>
            <person name="Ohji S."/>
            <person name="Ichikawa N."/>
        </authorList>
    </citation>
    <scope>NUCLEOTIDE SEQUENCE [LARGE SCALE GENOMIC DNA]</scope>
    <source>
        <strain evidence="9 10">NBRC 105374</strain>
    </source>
</reference>
<feature type="transmembrane region" description="Helical" evidence="7">
    <location>
        <begin position="35"/>
        <end position="55"/>
    </location>
</feature>
<organism evidence="9 10">
    <name type="scientific">Actinotalea fermentans</name>
    <dbReference type="NCBI Taxonomy" id="43671"/>
    <lineage>
        <taxon>Bacteria</taxon>
        <taxon>Bacillati</taxon>
        <taxon>Actinomycetota</taxon>
        <taxon>Actinomycetes</taxon>
        <taxon>Micrococcales</taxon>
        <taxon>Cellulomonadaceae</taxon>
        <taxon>Actinotalea</taxon>
    </lineage>
</organism>
<feature type="transmembrane region" description="Helical" evidence="7">
    <location>
        <begin position="153"/>
        <end position="169"/>
    </location>
</feature>
<accession>A0A511Z1W9</accession>
<sequence length="207" mass="20642">MTGADVVLTLDLLGTVTFALNGAMTASRRVRLDIVGVLSLGVITAIGGGLIRDVLLGATPPAAFQHWYYLAAAFAGAAAAWVIARPPRGLHRAIVVLDAIGLSVFCVTGAHKAVELGLQPAPAILLGAITAVGGGTIRDVLVGDVPSVLTSELYAIPALAGAAVAVLAGGSAAAAAPAAVVGAVLCFAIRMLGVRFDLHAPARDPEA</sequence>
<dbReference type="PANTHER" id="PTHR30506">
    <property type="entry name" value="INNER MEMBRANE PROTEIN"/>
    <property type="match status" value="1"/>
</dbReference>
<evidence type="ECO:0000256" key="2">
    <source>
        <dbReference type="ARBA" id="ARBA00008193"/>
    </source>
</evidence>
<feature type="transmembrane region" description="Helical" evidence="7">
    <location>
        <begin position="123"/>
        <end position="141"/>
    </location>
</feature>
<feature type="domain" description="Glycine transporter" evidence="8">
    <location>
        <begin position="96"/>
        <end position="167"/>
    </location>
</feature>
<evidence type="ECO:0000256" key="5">
    <source>
        <dbReference type="ARBA" id="ARBA00022989"/>
    </source>
</evidence>
<feature type="transmembrane region" description="Helical" evidence="7">
    <location>
        <begin position="67"/>
        <end position="84"/>
    </location>
</feature>
<feature type="transmembrane region" description="Helical" evidence="7">
    <location>
        <begin position="175"/>
        <end position="193"/>
    </location>
</feature>
<dbReference type="Proteomes" id="UP000321484">
    <property type="component" value="Unassembled WGS sequence"/>
</dbReference>
<dbReference type="PANTHER" id="PTHR30506:SF3">
    <property type="entry name" value="UPF0126 INNER MEMBRANE PROTEIN YADS-RELATED"/>
    <property type="match status" value="1"/>
</dbReference>
<evidence type="ECO:0000313" key="10">
    <source>
        <dbReference type="Proteomes" id="UP000321484"/>
    </source>
</evidence>
<dbReference type="InterPro" id="IPR005115">
    <property type="entry name" value="Gly_transporter"/>
</dbReference>
<protein>
    <submittedName>
        <fullName evidence="9">Membrane protein</fullName>
    </submittedName>
</protein>
<proteinExistence type="inferred from homology"/>
<keyword evidence="3" id="KW-1003">Cell membrane</keyword>
<dbReference type="Pfam" id="PF03458">
    <property type="entry name" value="Gly_transporter"/>
    <property type="match status" value="2"/>
</dbReference>
<evidence type="ECO:0000256" key="4">
    <source>
        <dbReference type="ARBA" id="ARBA00022692"/>
    </source>
</evidence>
<comment type="caution">
    <text evidence="9">The sequence shown here is derived from an EMBL/GenBank/DDBJ whole genome shotgun (WGS) entry which is preliminary data.</text>
</comment>
<feature type="transmembrane region" description="Helical" evidence="7">
    <location>
        <begin position="93"/>
        <end position="111"/>
    </location>
</feature>
<gene>
    <name evidence="9" type="ORF">AFE02nite_31810</name>
</gene>
<evidence type="ECO:0000256" key="6">
    <source>
        <dbReference type="ARBA" id="ARBA00023136"/>
    </source>
</evidence>
<evidence type="ECO:0000256" key="1">
    <source>
        <dbReference type="ARBA" id="ARBA00004651"/>
    </source>
</evidence>
<keyword evidence="4 7" id="KW-0812">Transmembrane</keyword>
<comment type="subcellular location">
    <subcellularLocation>
        <location evidence="1">Cell membrane</location>
        <topology evidence="1">Multi-pass membrane protein</topology>
    </subcellularLocation>
</comment>
<evidence type="ECO:0000256" key="7">
    <source>
        <dbReference type="SAM" id="Phobius"/>
    </source>
</evidence>
<keyword evidence="5 7" id="KW-1133">Transmembrane helix</keyword>
<dbReference type="EMBL" id="BJYK01000012">
    <property type="protein sequence ID" value="GEN81447.1"/>
    <property type="molecule type" value="Genomic_DNA"/>
</dbReference>
<feature type="domain" description="Glycine transporter" evidence="8">
    <location>
        <begin position="9"/>
        <end position="84"/>
    </location>
</feature>
<evidence type="ECO:0000313" key="9">
    <source>
        <dbReference type="EMBL" id="GEN81447.1"/>
    </source>
</evidence>
<dbReference type="AlphaFoldDB" id="A0A511Z1W9"/>
<evidence type="ECO:0000259" key="8">
    <source>
        <dbReference type="Pfam" id="PF03458"/>
    </source>
</evidence>
<keyword evidence="6 7" id="KW-0472">Membrane</keyword>
<dbReference type="OrthoDB" id="9791874at2"/>
<name>A0A511Z1W9_9CELL</name>
<dbReference type="GO" id="GO:0005886">
    <property type="term" value="C:plasma membrane"/>
    <property type="evidence" value="ECO:0007669"/>
    <property type="project" value="UniProtKB-SubCell"/>
</dbReference>
<comment type="similarity">
    <text evidence="2">Belongs to the UPF0126 family.</text>
</comment>